<evidence type="ECO:0000256" key="2">
    <source>
        <dbReference type="ARBA" id="ARBA00022448"/>
    </source>
</evidence>
<dbReference type="InterPro" id="IPR011527">
    <property type="entry name" value="ABC1_TM_dom"/>
</dbReference>
<dbReference type="PROSITE" id="PS50893">
    <property type="entry name" value="ABC_TRANSPORTER_2"/>
    <property type="match status" value="1"/>
</dbReference>
<dbReference type="PROSITE" id="PS50929">
    <property type="entry name" value="ABC_TM1F"/>
    <property type="match status" value="1"/>
</dbReference>
<evidence type="ECO:0000256" key="9">
    <source>
        <dbReference type="SAM" id="Phobius"/>
    </source>
</evidence>
<dbReference type="EMBL" id="QGML01000037">
    <property type="protein sequence ID" value="TVY94157.1"/>
    <property type="molecule type" value="Genomic_DNA"/>
</dbReference>
<dbReference type="InterPro" id="IPR027417">
    <property type="entry name" value="P-loop_NTPase"/>
</dbReference>
<evidence type="ECO:0000313" key="13">
    <source>
        <dbReference type="Proteomes" id="UP000315522"/>
    </source>
</evidence>
<dbReference type="InterPro" id="IPR036640">
    <property type="entry name" value="ABC1_TM_sf"/>
</dbReference>
<keyword evidence="5" id="KW-0547">Nucleotide-binding</keyword>
<keyword evidence="13" id="KW-1185">Reference proteome</keyword>
<name>A0A559MMH7_9HELO</name>
<protein>
    <submittedName>
        <fullName evidence="12">ABC transporter</fullName>
    </submittedName>
</protein>
<dbReference type="PANTHER" id="PTHR24223">
    <property type="entry name" value="ATP-BINDING CASSETTE SUB-FAMILY C"/>
    <property type="match status" value="1"/>
</dbReference>
<dbReference type="SMART" id="SM00382">
    <property type="entry name" value="AAA"/>
    <property type="match status" value="1"/>
</dbReference>
<keyword evidence="2" id="KW-0813">Transport</keyword>
<accession>A0A559MMH7</accession>
<keyword evidence="6" id="KW-0067">ATP-binding</keyword>
<feature type="domain" description="ABC transmembrane type-1" evidence="11">
    <location>
        <begin position="86"/>
        <end position="365"/>
    </location>
</feature>
<dbReference type="FunFam" id="3.40.50.300:FF:000838">
    <property type="entry name" value="ABC multidrug transporter (Eurofung)"/>
    <property type="match status" value="1"/>
</dbReference>
<evidence type="ECO:0000256" key="3">
    <source>
        <dbReference type="ARBA" id="ARBA00022475"/>
    </source>
</evidence>
<dbReference type="GO" id="GO:0016887">
    <property type="term" value="F:ATP hydrolysis activity"/>
    <property type="evidence" value="ECO:0007669"/>
    <property type="project" value="InterPro"/>
</dbReference>
<evidence type="ECO:0000256" key="7">
    <source>
        <dbReference type="ARBA" id="ARBA00022989"/>
    </source>
</evidence>
<evidence type="ECO:0000259" key="11">
    <source>
        <dbReference type="PROSITE" id="PS50929"/>
    </source>
</evidence>
<dbReference type="GO" id="GO:0005886">
    <property type="term" value="C:plasma membrane"/>
    <property type="evidence" value="ECO:0007669"/>
    <property type="project" value="UniProtKB-SubCell"/>
</dbReference>
<dbReference type="GO" id="GO:0005524">
    <property type="term" value="F:ATP binding"/>
    <property type="evidence" value="ECO:0007669"/>
    <property type="project" value="UniProtKB-KW"/>
</dbReference>
<feature type="transmembrane region" description="Helical" evidence="9">
    <location>
        <begin position="307"/>
        <end position="330"/>
    </location>
</feature>
<sequence>MVLDEKGRISEHGSFEEISKSSAYVKKLIAQPVAVPTSRVPEVELSDETLEELELPEDDQDTRRQTGDLTVYTYYFRAVGWGLMSALIISCGAFVFGLTFPEVWLQLWTKANETQPNERIAYWLGVYGALGGLAIAVTFASTWIFSMVIVPKTARRFHEILLSTIMKATTSFLTSTDIGLTVNRFSQDLELIDADLPEALQSTIIAFISCIADGVLVFVGSLYIAAVIPVVIIIVYFIQSFYLRTSRQLRFLDIDAKAPLFSHFLEALSGLPTIRSYGWGPSYKERNKAALNASQKPYYLLFCIQRWLNLALDIMVACLAVVLVAIATTLRGKSSSAFLGVALFSIVSFSSSLNQLIKGWTVLETAIGAVARIRAFALSTTPEDLGGEIGSVPPEWPKNGGISFLNVSASYESSSEPVLKDIDLEIKPGEKVAVSGRTGSGKSSLVSTILRMLELDNGSITIEGIEISTIPRHEIRRRLNTLPQEPFFLHGDIRLNIDPLENKDDDEIIEALEGVGLWDYFKSKGGLDEELVDDTLSNGQRQLFCLARARCMSSSILIIDEATSSVDSETDELMQKIIRAEFKDQTIIAIAHKLHTILDFDKVAVLDKGKLVEYDAPHTLLQTDGSAFKALYGSALHSDSDGL</sequence>
<comment type="caution">
    <text evidence="12">The sequence shown here is derived from an EMBL/GenBank/DDBJ whole genome shotgun (WGS) entry which is preliminary data.</text>
</comment>
<evidence type="ECO:0000256" key="5">
    <source>
        <dbReference type="ARBA" id="ARBA00022741"/>
    </source>
</evidence>
<proteinExistence type="predicted"/>
<comment type="subcellular location">
    <subcellularLocation>
        <location evidence="1">Cell membrane</location>
        <topology evidence="1">Multi-pass membrane protein</topology>
    </subcellularLocation>
</comment>
<feature type="transmembrane region" description="Helical" evidence="9">
    <location>
        <begin position="120"/>
        <end position="150"/>
    </location>
</feature>
<dbReference type="SUPFAM" id="SSF90123">
    <property type="entry name" value="ABC transporter transmembrane region"/>
    <property type="match status" value="1"/>
</dbReference>
<dbReference type="Pfam" id="PF00664">
    <property type="entry name" value="ABC_membrane"/>
    <property type="match status" value="1"/>
</dbReference>
<dbReference type="InterPro" id="IPR003593">
    <property type="entry name" value="AAA+_ATPase"/>
</dbReference>
<evidence type="ECO:0000259" key="10">
    <source>
        <dbReference type="PROSITE" id="PS50893"/>
    </source>
</evidence>
<feature type="transmembrane region" description="Helical" evidence="9">
    <location>
        <begin position="74"/>
        <end position="100"/>
    </location>
</feature>
<dbReference type="PANTHER" id="PTHR24223:SF399">
    <property type="entry name" value="ABC TRANSPORTER ATNG"/>
    <property type="match status" value="1"/>
</dbReference>
<dbReference type="Gene3D" id="3.40.50.300">
    <property type="entry name" value="P-loop containing nucleotide triphosphate hydrolases"/>
    <property type="match status" value="1"/>
</dbReference>
<reference evidence="12 13" key="1">
    <citation type="submission" date="2018-05" db="EMBL/GenBank/DDBJ databases">
        <title>Genome sequencing and assembly of the regulated plant pathogen Lachnellula willkommii and related sister species for the development of diagnostic species identification markers.</title>
        <authorList>
            <person name="Giroux E."/>
            <person name="Bilodeau G."/>
        </authorList>
    </citation>
    <scope>NUCLEOTIDE SEQUENCE [LARGE SCALE GENOMIC DNA]</scope>
    <source>
        <strain evidence="12 13">CBS 172.35</strain>
    </source>
</reference>
<keyword evidence="4 9" id="KW-0812">Transmembrane</keyword>
<gene>
    <name evidence="12" type="primary">FUM19_4</name>
    <name evidence="12" type="ORF">LAWI1_G000259</name>
</gene>
<keyword evidence="8 9" id="KW-0472">Membrane</keyword>
<dbReference type="GO" id="GO:0140359">
    <property type="term" value="F:ABC-type transporter activity"/>
    <property type="evidence" value="ECO:0007669"/>
    <property type="project" value="InterPro"/>
</dbReference>
<dbReference type="InterPro" id="IPR003439">
    <property type="entry name" value="ABC_transporter-like_ATP-bd"/>
</dbReference>
<dbReference type="FunFam" id="1.20.1560.10:FF:000066">
    <property type="entry name" value="ABC multidrug transporter (Eurofung)"/>
    <property type="match status" value="1"/>
</dbReference>
<evidence type="ECO:0000256" key="4">
    <source>
        <dbReference type="ARBA" id="ARBA00022692"/>
    </source>
</evidence>
<dbReference type="InterPro" id="IPR050173">
    <property type="entry name" value="ABC_transporter_C-like"/>
</dbReference>
<feature type="domain" description="ABC transporter" evidence="10">
    <location>
        <begin position="402"/>
        <end position="633"/>
    </location>
</feature>
<dbReference type="Pfam" id="PF00005">
    <property type="entry name" value="ABC_tran"/>
    <property type="match status" value="1"/>
</dbReference>
<dbReference type="CDD" id="cd18580">
    <property type="entry name" value="ABC_6TM_ABCC_D2"/>
    <property type="match status" value="1"/>
</dbReference>
<organism evidence="12 13">
    <name type="scientific">Lachnellula willkommii</name>
    <dbReference type="NCBI Taxonomy" id="215461"/>
    <lineage>
        <taxon>Eukaryota</taxon>
        <taxon>Fungi</taxon>
        <taxon>Dikarya</taxon>
        <taxon>Ascomycota</taxon>
        <taxon>Pezizomycotina</taxon>
        <taxon>Leotiomycetes</taxon>
        <taxon>Helotiales</taxon>
        <taxon>Lachnaceae</taxon>
        <taxon>Lachnellula</taxon>
    </lineage>
</organism>
<keyword evidence="3" id="KW-1003">Cell membrane</keyword>
<feature type="transmembrane region" description="Helical" evidence="9">
    <location>
        <begin position="215"/>
        <end position="238"/>
    </location>
</feature>
<dbReference type="Gene3D" id="1.20.1560.10">
    <property type="entry name" value="ABC transporter type 1, transmembrane domain"/>
    <property type="match status" value="1"/>
</dbReference>
<evidence type="ECO:0000256" key="8">
    <source>
        <dbReference type="ARBA" id="ARBA00023136"/>
    </source>
</evidence>
<evidence type="ECO:0000256" key="6">
    <source>
        <dbReference type="ARBA" id="ARBA00022840"/>
    </source>
</evidence>
<evidence type="ECO:0000256" key="1">
    <source>
        <dbReference type="ARBA" id="ARBA00004651"/>
    </source>
</evidence>
<dbReference type="Proteomes" id="UP000315522">
    <property type="component" value="Unassembled WGS sequence"/>
</dbReference>
<keyword evidence="7 9" id="KW-1133">Transmembrane helix</keyword>
<evidence type="ECO:0000313" key="12">
    <source>
        <dbReference type="EMBL" id="TVY94157.1"/>
    </source>
</evidence>
<dbReference type="CDD" id="cd03244">
    <property type="entry name" value="ABCC_MRP_domain2"/>
    <property type="match status" value="1"/>
</dbReference>
<dbReference type="AlphaFoldDB" id="A0A559MMH7"/>
<dbReference type="SUPFAM" id="SSF52540">
    <property type="entry name" value="P-loop containing nucleoside triphosphate hydrolases"/>
    <property type="match status" value="1"/>
</dbReference>
<dbReference type="InterPro" id="IPR044726">
    <property type="entry name" value="ABCC_6TM_D2"/>
</dbReference>